<gene>
    <name evidence="2" type="ORF">Tsedi_00076</name>
</gene>
<evidence type="ECO:0000313" key="3">
    <source>
        <dbReference type="Proteomes" id="UP000320225"/>
    </source>
</evidence>
<comment type="caution">
    <text evidence="2">The sequence shown here is derived from an EMBL/GenBank/DDBJ whole genome shotgun (WGS) entry which is preliminary data.</text>
</comment>
<evidence type="ECO:0000313" key="2">
    <source>
        <dbReference type="EMBL" id="TSE27246.1"/>
    </source>
</evidence>
<reference evidence="2 3" key="1">
    <citation type="submission" date="2019-07" db="EMBL/GenBank/DDBJ databases">
        <title>Tepidimonas sediminis YIM 72259 draft genome.</title>
        <authorList>
            <person name="Da Costa M.S."/>
            <person name="Froufe H.J.C."/>
            <person name="Egas C."/>
            <person name="Albuquerque L."/>
        </authorList>
    </citation>
    <scope>NUCLEOTIDE SEQUENCE [LARGE SCALE GENOMIC DNA]</scope>
    <source>
        <strain evidence="2 3">YIM 72259</strain>
    </source>
</reference>
<dbReference type="AlphaFoldDB" id="A0A554WUJ3"/>
<sequence>MSRPPHAPTQARLWALFALGVAAFNFPLLAVWAALAEQAGAAAPWAVALFVVWAGLIALLAWVLEGAPD</sequence>
<keyword evidence="1" id="KW-0812">Transmembrane</keyword>
<dbReference type="Proteomes" id="UP000320225">
    <property type="component" value="Unassembled WGS sequence"/>
</dbReference>
<name>A0A554WUJ3_9BURK</name>
<keyword evidence="3" id="KW-1185">Reference proteome</keyword>
<dbReference type="EMBL" id="VJND01000001">
    <property type="protein sequence ID" value="TSE27246.1"/>
    <property type="molecule type" value="Genomic_DNA"/>
</dbReference>
<accession>A0A554WUJ3</accession>
<organism evidence="2 3">
    <name type="scientific">Tepidimonas sediminis</name>
    <dbReference type="NCBI Taxonomy" id="2588941"/>
    <lineage>
        <taxon>Bacteria</taxon>
        <taxon>Pseudomonadati</taxon>
        <taxon>Pseudomonadota</taxon>
        <taxon>Betaproteobacteria</taxon>
        <taxon>Burkholderiales</taxon>
        <taxon>Tepidimonas</taxon>
    </lineage>
</organism>
<feature type="transmembrane region" description="Helical" evidence="1">
    <location>
        <begin position="46"/>
        <end position="64"/>
    </location>
</feature>
<evidence type="ECO:0000256" key="1">
    <source>
        <dbReference type="SAM" id="Phobius"/>
    </source>
</evidence>
<proteinExistence type="predicted"/>
<keyword evidence="1" id="KW-1133">Transmembrane helix</keyword>
<keyword evidence="1" id="KW-0472">Membrane</keyword>
<dbReference type="RefSeq" id="WP_143892488.1">
    <property type="nucleotide sequence ID" value="NZ_VJND01000001.1"/>
</dbReference>
<protein>
    <submittedName>
        <fullName evidence="2">Uncharacterized protein</fullName>
    </submittedName>
</protein>